<dbReference type="InterPro" id="IPR052554">
    <property type="entry name" value="2-oxoglutarate_synth_KorC"/>
</dbReference>
<evidence type="ECO:0000313" key="3">
    <source>
        <dbReference type="EMBL" id="QAT17918.1"/>
    </source>
</evidence>
<accession>A0A410P771</accession>
<keyword evidence="1" id="KW-0560">Oxidoreductase</keyword>
<dbReference type="InterPro" id="IPR019752">
    <property type="entry name" value="Pyrv/ketoisovalerate_OxRed_cat"/>
</dbReference>
<dbReference type="InterPro" id="IPR002869">
    <property type="entry name" value="Pyrv_flavodox_OxRed_cen"/>
</dbReference>
<dbReference type="Pfam" id="PF01558">
    <property type="entry name" value="POR"/>
    <property type="match status" value="1"/>
</dbReference>
<dbReference type="GO" id="GO:0016903">
    <property type="term" value="F:oxidoreductase activity, acting on the aldehyde or oxo group of donors"/>
    <property type="evidence" value="ECO:0007669"/>
    <property type="project" value="InterPro"/>
</dbReference>
<reference evidence="3 4" key="1">
    <citation type="submission" date="2017-01" db="EMBL/GenBank/DDBJ databases">
        <title>First insights into the biology of 'candidatus Vampirococcus archaeovorus'.</title>
        <authorList>
            <person name="Kizina J."/>
            <person name="Jordan S."/>
            <person name="Stueber K."/>
            <person name="Reinhardt R."/>
            <person name="Harder J."/>
        </authorList>
    </citation>
    <scope>NUCLEOTIDE SEQUENCE [LARGE SCALE GENOMIC DNA]</scope>
    <source>
        <strain evidence="3 4">LiM</strain>
    </source>
</reference>
<organism evidence="3 4">
    <name type="scientific">Velamenicoccus archaeovorus</name>
    <dbReference type="NCBI Taxonomy" id="1930593"/>
    <lineage>
        <taxon>Bacteria</taxon>
        <taxon>Pseudomonadati</taxon>
        <taxon>Candidatus Omnitrophota</taxon>
        <taxon>Candidatus Velamenicoccus</taxon>
    </lineage>
</organism>
<name>A0A410P771_VELA1</name>
<dbReference type="RefSeq" id="WP_128700882.1">
    <property type="nucleotide sequence ID" value="NZ_CP019384.1"/>
</dbReference>
<dbReference type="KEGG" id="vai:BU251_09365"/>
<keyword evidence="4" id="KW-1185">Reference proteome</keyword>
<dbReference type="OrthoDB" id="9789125at2"/>
<dbReference type="PANTHER" id="PTHR42730">
    <property type="entry name" value="2-OXOGLUTARATE SYNTHASE SUBUNIT KORC"/>
    <property type="match status" value="1"/>
</dbReference>
<dbReference type="SUPFAM" id="SSF53323">
    <property type="entry name" value="Pyruvate-ferredoxin oxidoreductase, PFOR, domain III"/>
    <property type="match status" value="1"/>
</dbReference>
<evidence type="ECO:0000259" key="2">
    <source>
        <dbReference type="Pfam" id="PF01558"/>
    </source>
</evidence>
<dbReference type="Gene3D" id="3.40.920.10">
    <property type="entry name" value="Pyruvate-ferredoxin oxidoreductase, PFOR, domain III"/>
    <property type="match status" value="1"/>
</dbReference>
<sequence>MTEKIICAGFGGQGIMAMGKILAMSALREGKSATWLPSYGAEVRGGTAHCMVVLSDGPIASPMVEKADSLIVMNDPSLKRFRTALRPGGLLLVNATLAQCLGTSRRLRVVKAPLTQMAIDLGLEKVANTIAIGVYLGLKKIIALSTMEKSIEEVLAHRPNLVAINKRALEEGFFFAQKLNKSR</sequence>
<gene>
    <name evidence="3" type="ORF">BU251_09365</name>
</gene>
<evidence type="ECO:0000313" key="4">
    <source>
        <dbReference type="Proteomes" id="UP000287243"/>
    </source>
</evidence>
<dbReference type="EMBL" id="CP019384">
    <property type="protein sequence ID" value="QAT17918.1"/>
    <property type="molecule type" value="Genomic_DNA"/>
</dbReference>
<feature type="domain" description="Pyruvate/ketoisovalerate oxidoreductase catalytic" evidence="2">
    <location>
        <begin position="11"/>
        <end position="173"/>
    </location>
</feature>
<protein>
    <submittedName>
        <fullName evidence="3">2-oxoglutarate ferredoxin oxidoreductase subunit gamma</fullName>
    </submittedName>
</protein>
<dbReference type="AlphaFoldDB" id="A0A410P771"/>
<evidence type="ECO:0000256" key="1">
    <source>
        <dbReference type="ARBA" id="ARBA00023002"/>
    </source>
</evidence>
<dbReference type="PANTHER" id="PTHR42730:SF1">
    <property type="entry name" value="2-OXOGLUTARATE SYNTHASE SUBUNIT KORC"/>
    <property type="match status" value="1"/>
</dbReference>
<dbReference type="Proteomes" id="UP000287243">
    <property type="component" value="Chromosome"/>
</dbReference>
<proteinExistence type="predicted"/>